<dbReference type="GO" id="GO:0006465">
    <property type="term" value="P:signal peptide processing"/>
    <property type="evidence" value="ECO:0007669"/>
    <property type="project" value="InterPro"/>
</dbReference>
<evidence type="ECO:0000256" key="1">
    <source>
        <dbReference type="ARBA" id="ARBA00009740"/>
    </source>
</evidence>
<feature type="domain" description="Peptidase S26" evidence="4">
    <location>
        <begin position="359"/>
        <end position="399"/>
    </location>
</feature>
<dbReference type="EMBL" id="MLQL01000001">
    <property type="protein sequence ID" value="OQE32776.1"/>
    <property type="molecule type" value="Genomic_DNA"/>
</dbReference>
<accession>A0A1V6U2Q2</accession>
<organism evidence="5 6">
    <name type="scientific">Penicillium flavigenum</name>
    <dbReference type="NCBI Taxonomy" id="254877"/>
    <lineage>
        <taxon>Eukaryota</taxon>
        <taxon>Fungi</taxon>
        <taxon>Dikarya</taxon>
        <taxon>Ascomycota</taxon>
        <taxon>Pezizomycotina</taxon>
        <taxon>Eurotiomycetes</taxon>
        <taxon>Eurotiomycetidae</taxon>
        <taxon>Eurotiales</taxon>
        <taxon>Aspergillaceae</taxon>
        <taxon>Penicillium</taxon>
    </lineage>
</organism>
<dbReference type="InterPro" id="IPR019533">
    <property type="entry name" value="Peptidase_S26"/>
</dbReference>
<evidence type="ECO:0000259" key="4">
    <source>
        <dbReference type="Pfam" id="PF10502"/>
    </source>
</evidence>
<dbReference type="OrthoDB" id="1901244at2759"/>
<evidence type="ECO:0000256" key="2">
    <source>
        <dbReference type="PIRSR" id="PIRSR600223-1"/>
    </source>
</evidence>
<evidence type="ECO:0000313" key="5">
    <source>
        <dbReference type="EMBL" id="OQE32776.1"/>
    </source>
</evidence>
<feature type="active site" evidence="2">
    <location>
        <position position="288"/>
    </location>
</feature>
<reference evidence="6" key="1">
    <citation type="journal article" date="2017" name="Nat. Microbiol.">
        <title>Global analysis of biosynthetic gene clusters reveals vast potential of secondary metabolite production in Penicillium species.</title>
        <authorList>
            <person name="Nielsen J.C."/>
            <person name="Grijseels S."/>
            <person name="Prigent S."/>
            <person name="Ji B."/>
            <person name="Dainat J."/>
            <person name="Nielsen K.F."/>
            <person name="Frisvad J.C."/>
            <person name="Workman M."/>
            <person name="Nielsen J."/>
        </authorList>
    </citation>
    <scope>NUCLEOTIDE SEQUENCE [LARGE SCALE GENOMIC DNA]</scope>
    <source>
        <strain evidence="6">IBT 14082</strain>
    </source>
</reference>
<name>A0A1V6U2Q2_9EURO</name>
<dbReference type="PANTHER" id="PTHR31360:SF0">
    <property type="entry name" value="OIL BODY-ASSOCIATED PROTEIN 1B"/>
    <property type="match status" value="1"/>
</dbReference>
<keyword evidence="6" id="KW-1185">Reference proteome</keyword>
<dbReference type="PRINTS" id="PR00727">
    <property type="entry name" value="LEADERPTASE"/>
</dbReference>
<dbReference type="AlphaFoldDB" id="A0A1V6U2Q2"/>
<dbReference type="InterPro" id="IPR036286">
    <property type="entry name" value="LexA/Signal_pep-like_sf"/>
</dbReference>
<dbReference type="SUPFAM" id="SSF51306">
    <property type="entry name" value="LexA/Signal peptidase"/>
    <property type="match status" value="1"/>
</dbReference>
<evidence type="ECO:0000313" key="6">
    <source>
        <dbReference type="Proteomes" id="UP000191342"/>
    </source>
</evidence>
<dbReference type="PANTHER" id="PTHR31360">
    <property type="match status" value="1"/>
</dbReference>
<feature type="region of interest" description="Disordered" evidence="3">
    <location>
        <begin position="1"/>
        <end position="22"/>
    </location>
</feature>
<dbReference type="Pfam" id="PF06884">
    <property type="entry name" value="DUF1264"/>
    <property type="match status" value="1"/>
</dbReference>
<dbReference type="CDD" id="cd06530">
    <property type="entry name" value="S26_SPase_I"/>
    <property type="match status" value="1"/>
</dbReference>
<feature type="domain" description="Peptidase S26" evidence="4">
    <location>
        <begin position="267"/>
        <end position="344"/>
    </location>
</feature>
<protein>
    <recommendedName>
        <fullName evidence="4">Peptidase S26 domain-containing protein</fullName>
    </recommendedName>
</protein>
<dbReference type="FunFam" id="2.10.109.10:FF:000015">
    <property type="entry name" value="Mitochondrial inner membrane protease subunit 1"/>
    <property type="match status" value="1"/>
</dbReference>
<gene>
    <name evidence="5" type="ORF">PENFLA_c001G00510</name>
</gene>
<sequence>MSNFEKSCCSDGNELPGDPRTMKSRVLESGASMIQDFTPVKQICAHLNAFHTYANDPTRCVEANHYCTHLTEDMRQCLIYDSSKANARLIGVEYMVSPRIFATLPTEERKLWHTHEFEVKSGMLIMPAPAGVPDAVWEAAETAEMRDVAPIYGKTYHFWQVDRGDTVPLGPPQLMGSFVSNESVKLAHPAGLDSLLEDRNKRYGVDHRQKAKKREGIEPVEKHPVDEARFEKYHASNSPQMEHLIRSVIKAANLRTIGRLALNGTSTFCACALIWEHLITIQLSEGPSMYPTFDVRGDWLLISRMHRNGKGIEVGDVVRYGHPNFQGVHVAKRVVGMPGDFVCQDKPLSTDIGKEGNMIQIPEGHVFLAGDNLPWSRDSRNYGPVPMGLINGKIIARVWPLSKMEWVTNPLKPAQLDAQNI</sequence>
<comment type="caution">
    <text evidence="5">The sequence shown here is derived from an EMBL/GenBank/DDBJ whole genome shotgun (WGS) entry which is preliminary data.</text>
</comment>
<dbReference type="GO" id="GO:0004252">
    <property type="term" value="F:serine-type endopeptidase activity"/>
    <property type="evidence" value="ECO:0007669"/>
    <property type="project" value="InterPro"/>
</dbReference>
<dbReference type="Pfam" id="PF10502">
    <property type="entry name" value="Peptidase_S26"/>
    <property type="match status" value="2"/>
</dbReference>
<evidence type="ECO:0000256" key="3">
    <source>
        <dbReference type="SAM" id="MobiDB-lite"/>
    </source>
</evidence>
<proteinExistence type="inferred from homology"/>
<dbReference type="InterPro" id="IPR010686">
    <property type="entry name" value="OBAP-like"/>
</dbReference>
<dbReference type="Proteomes" id="UP000191342">
    <property type="component" value="Unassembled WGS sequence"/>
</dbReference>
<comment type="similarity">
    <text evidence="1">Belongs to the OBAP family.</text>
</comment>
<dbReference type="InterPro" id="IPR000223">
    <property type="entry name" value="Pept_S26A_signal_pept_1"/>
</dbReference>
<dbReference type="GO" id="GO:0016020">
    <property type="term" value="C:membrane"/>
    <property type="evidence" value="ECO:0007669"/>
    <property type="project" value="InterPro"/>
</dbReference>
<dbReference type="Gene3D" id="2.10.109.10">
    <property type="entry name" value="Umud Fragment, subunit A"/>
    <property type="match status" value="1"/>
</dbReference>
<feature type="active site" evidence="2">
    <location>
        <position position="332"/>
    </location>
</feature>